<feature type="transmembrane region" description="Helical" evidence="8">
    <location>
        <begin position="244"/>
        <end position="261"/>
    </location>
</feature>
<dbReference type="GO" id="GO:0010509">
    <property type="term" value="P:intracellular polyamine homeostasis"/>
    <property type="evidence" value="ECO:0007669"/>
    <property type="project" value="TreeGrafter"/>
</dbReference>
<comment type="subcellular location">
    <subcellularLocation>
        <location evidence="1">Membrane</location>
        <topology evidence="1">Multi-pass membrane protein</topology>
    </subcellularLocation>
</comment>
<dbReference type="GO" id="GO:0005886">
    <property type="term" value="C:plasma membrane"/>
    <property type="evidence" value="ECO:0007669"/>
    <property type="project" value="TreeGrafter"/>
</dbReference>
<dbReference type="Pfam" id="PF07690">
    <property type="entry name" value="MFS_1"/>
    <property type="match status" value="1"/>
</dbReference>
<comment type="caution">
    <text evidence="10">The sequence shown here is derived from an EMBL/GenBank/DDBJ whole genome shotgun (WGS) entry which is preliminary data.</text>
</comment>
<feature type="transmembrane region" description="Helical" evidence="8">
    <location>
        <begin position="84"/>
        <end position="107"/>
    </location>
</feature>
<evidence type="ECO:0000256" key="5">
    <source>
        <dbReference type="ARBA" id="ARBA00023136"/>
    </source>
</evidence>
<feature type="transmembrane region" description="Helical" evidence="8">
    <location>
        <begin position="502"/>
        <end position="523"/>
    </location>
</feature>
<feature type="compositionally biased region" description="Basic and acidic residues" evidence="7">
    <location>
        <begin position="17"/>
        <end position="34"/>
    </location>
</feature>
<feature type="transmembrane region" description="Helical" evidence="8">
    <location>
        <begin position="177"/>
        <end position="198"/>
    </location>
</feature>
<dbReference type="OrthoDB" id="3936150at2759"/>
<feature type="transmembrane region" description="Helical" evidence="8">
    <location>
        <begin position="559"/>
        <end position="583"/>
    </location>
</feature>
<keyword evidence="5 8" id="KW-0472">Membrane</keyword>
<keyword evidence="11" id="KW-1185">Reference proteome</keyword>
<dbReference type="Gene3D" id="1.20.1720.10">
    <property type="entry name" value="Multidrug resistance protein D"/>
    <property type="match status" value="1"/>
</dbReference>
<evidence type="ECO:0000256" key="4">
    <source>
        <dbReference type="ARBA" id="ARBA00022989"/>
    </source>
</evidence>
<feature type="region of interest" description="Disordered" evidence="7">
    <location>
        <begin position="285"/>
        <end position="304"/>
    </location>
</feature>
<evidence type="ECO:0000256" key="3">
    <source>
        <dbReference type="ARBA" id="ARBA00022692"/>
    </source>
</evidence>
<gene>
    <name evidence="10" type="ORF">OGAPHI_004489</name>
</gene>
<dbReference type="PROSITE" id="PS50850">
    <property type="entry name" value="MFS"/>
    <property type="match status" value="1"/>
</dbReference>
<reference evidence="10" key="1">
    <citation type="journal article" date="2021" name="Open Biol.">
        <title>Shared evolutionary footprints suggest mitochondrial oxidative damage underlies multiple complex I losses in fungi.</title>
        <authorList>
            <person name="Schikora-Tamarit M.A."/>
            <person name="Marcet-Houben M."/>
            <person name="Nosek J."/>
            <person name="Gabaldon T."/>
        </authorList>
    </citation>
    <scope>NUCLEOTIDE SEQUENCE</scope>
    <source>
        <strain evidence="10">CBS6075</strain>
    </source>
</reference>
<reference evidence="10" key="2">
    <citation type="submission" date="2021-01" db="EMBL/GenBank/DDBJ databases">
        <authorList>
            <person name="Schikora-Tamarit M.A."/>
        </authorList>
    </citation>
    <scope>NUCLEOTIDE SEQUENCE</scope>
    <source>
        <strain evidence="10">CBS6075</strain>
    </source>
</reference>
<name>A0A9P8P6T2_9ASCO</name>
<feature type="transmembrane region" description="Helical" evidence="8">
    <location>
        <begin position="152"/>
        <end position="171"/>
    </location>
</feature>
<accession>A0A9P8P6T2</accession>
<feature type="transmembrane region" description="Helical" evidence="8">
    <location>
        <begin position="426"/>
        <end position="449"/>
    </location>
</feature>
<comment type="similarity">
    <text evidence="6">Belongs to the major facilitator superfamily. CAR1 family.</text>
</comment>
<dbReference type="InterPro" id="IPR036259">
    <property type="entry name" value="MFS_trans_sf"/>
</dbReference>
<dbReference type="FunFam" id="1.20.1720.10:FF:000009">
    <property type="entry name" value="MFS multidrug transporter"/>
    <property type="match status" value="1"/>
</dbReference>
<feature type="transmembrane region" description="Helical" evidence="8">
    <location>
        <begin position="210"/>
        <end position="232"/>
    </location>
</feature>
<dbReference type="InterPro" id="IPR011701">
    <property type="entry name" value="MFS"/>
</dbReference>
<feature type="transmembrane region" description="Helical" evidence="8">
    <location>
        <begin position="535"/>
        <end position="553"/>
    </location>
</feature>
<dbReference type="EMBL" id="JAEUBE010000295">
    <property type="protein sequence ID" value="KAH3666300.1"/>
    <property type="molecule type" value="Genomic_DNA"/>
</dbReference>
<dbReference type="PANTHER" id="PTHR23502:SF5">
    <property type="entry name" value="QUINIDINE RESISTANCE PROTEIN 3"/>
    <property type="match status" value="1"/>
</dbReference>
<proteinExistence type="inferred from homology"/>
<keyword evidence="4 8" id="KW-1133">Transmembrane helix</keyword>
<dbReference type="SUPFAM" id="SSF103473">
    <property type="entry name" value="MFS general substrate transporter"/>
    <property type="match status" value="1"/>
</dbReference>
<sequence>MSDTHSDLQSIDSEAQAAHEHPVELAADQEEKPTSRIASLSKTSSVKFDKSKIVPKSQRRGMFAYLLIIPEYDNPRDLPPMIKYIIVFNVAFCAMMGPMGTSILLPASDSLIEDLHTSVTIVNISIGIYLISLGVFPLWWSSFSERHGRRNIYLISFIFYLGFSIGCAMSKSIGMLIGFRVLSGACTASVQAVGAGSISDLYPIEKRGAAMGIFYLGSLAAPLISPIVGGAISERKSWGWRATQWFLVILAGVCVILLLFCQPETLRLQDNKDAVRKLLRERLKKSTDEESQSHDEEQLEQEVEKVMTRLSRQNTQINEDPDPVDMNTPIGRVQTSHSQNFNTARLEKIITEAESMKDEPAPTRWQKFKTILYIYGYSPLRSFAFLRYPPVFLAIAYSAPCFAILYCLNMTLTYCYSRPPYNFDSLLVGLVYIPNSVTYIIASIWGGRFTDYLLEKKRQKYGVLAPEARFGINMYVAAAIFPCALLIIGWCLDKKEHWVTPLVGTALFGFAQMIVIGTVVTYIADSLPGKGATGIALSNFIRMIMAAGISFATEPLIRALGVGVLFSILAGVTIPLSLVIVIIKLRGDHWRETFELEKLYDIADG</sequence>
<organism evidence="10 11">
    <name type="scientific">Ogataea philodendri</name>
    <dbReference type="NCBI Taxonomy" id="1378263"/>
    <lineage>
        <taxon>Eukaryota</taxon>
        <taxon>Fungi</taxon>
        <taxon>Dikarya</taxon>
        <taxon>Ascomycota</taxon>
        <taxon>Saccharomycotina</taxon>
        <taxon>Pichiomycetes</taxon>
        <taxon>Pichiales</taxon>
        <taxon>Pichiaceae</taxon>
        <taxon>Ogataea</taxon>
    </lineage>
</organism>
<dbReference type="PANTHER" id="PTHR23502">
    <property type="entry name" value="MAJOR FACILITATOR SUPERFAMILY"/>
    <property type="match status" value="1"/>
</dbReference>
<evidence type="ECO:0000256" key="8">
    <source>
        <dbReference type="SAM" id="Phobius"/>
    </source>
</evidence>
<dbReference type="Gene3D" id="1.20.1250.20">
    <property type="entry name" value="MFS general substrate transporter like domains"/>
    <property type="match status" value="1"/>
</dbReference>
<feature type="transmembrane region" description="Helical" evidence="8">
    <location>
        <begin position="119"/>
        <end position="140"/>
    </location>
</feature>
<keyword evidence="3 8" id="KW-0812">Transmembrane</keyword>
<feature type="region of interest" description="Disordered" evidence="7">
    <location>
        <begin position="1"/>
        <end position="37"/>
    </location>
</feature>
<feature type="domain" description="Major facilitator superfamily (MFS) profile" evidence="9">
    <location>
        <begin position="86"/>
        <end position="588"/>
    </location>
</feature>
<evidence type="ECO:0000313" key="11">
    <source>
        <dbReference type="Proteomes" id="UP000769157"/>
    </source>
</evidence>
<dbReference type="RefSeq" id="XP_046061504.1">
    <property type="nucleotide sequence ID" value="XM_046205573.1"/>
</dbReference>
<evidence type="ECO:0000256" key="6">
    <source>
        <dbReference type="ARBA" id="ARBA00038347"/>
    </source>
</evidence>
<dbReference type="GO" id="GO:0015203">
    <property type="term" value="F:polyamine transmembrane transporter activity"/>
    <property type="evidence" value="ECO:0007669"/>
    <property type="project" value="TreeGrafter"/>
</dbReference>
<protein>
    <recommendedName>
        <fullName evidence="9">Major facilitator superfamily (MFS) profile domain-containing protein</fullName>
    </recommendedName>
</protein>
<dbReference type="GeneID" id="70236454"/>
<evidence type="ECO:0000256" key="7">
    <source>
        <dbReference type="SAM" id="MobiDB-lite"/>
    </source>
</evidence>
<feature type="transmembrane region" description="Helical" evidence="8">
    <location>
        <begin position="470"/>
        <end position="490"/>
    </location>
</feature>
<evidence type="ECO:0000256" key="1">
    <source>
        <dbReference type="ARBA" id="ARBA00004141"/>
    </source>
</evidence>
<keyword evidence="2" id="KW-0813">Transport</keyword>
<evidence type="ECO:0000256" key="2">
    <source>
        <dbReference type="ARBA" id="ARBA00022448"/>
    </source>
</evidence>
<feature type="transmembrane region" description="Helical" evidence="8">
    <location>
        <begin position="391"/>
        <end position="414"/>
    </location>
</feature>
<dbReference type="CDD" id="cd17323">
    <property type="entry name" value="MFS_Tpo1_MDR_like"/>
    <property type="match status" value="1"/>
</dbReference>
<dbReference type="Proteomes" id="UP000769157">
    <property type="component" value="Unassembled WGS sequence"/>
</dbReference>
<dbReference type="InterPro" id="IPR020846">
    <property type="entry name" value="MFS_dom"/>
</dbReference>
<dbReference type="AlphaFoldDB" id="A0A9P8P6T2"/>
<evidence type="ECO:0000259" key="9">
    <source>
        <dbReference type="PROSITE" id="PS50850"/>
    </source>
</evidence>
<evidence type="ECO:0000313" key="10">
    <source>
        <dbReference type="EMBL" id="KAH3666300.1"/>
    </source>
</evidence>